<evidence type="ECO:0000313" key="5">
    <source>
        <dbReference type="Proteomes" id="UP001430544"/>
    </source>
</evidence>
<reference evidence="4" key="1">
    <citation type="submission" date="2021-11" db="EMBL/GenBank/DDBJ databases">
        <title>Genome resources and taxonomic validation of 89 Xanthomonas strains.</title>
        <authorList>
            <person name="Tambong J.T."/>
        </authorList>
    </citation>
    <scope>NUCLEOTIDE SEQUENCE</scope>
    <source>
        <strain evidence="4">Bv 5-4A</strain>
    </source>
</reference>
<dbReference type="Proteomes" id="UP001430544">
    <property type="component" value="Unassembled WGS sequence"/>
</dbReference>
<dbReference type="InterPro" id="IPR010998">
    <property type="entry name" value="Integrase_recombinase_N"/>
</dbReference>
<keyword evidence="5" id="KW-1185">Reference proteome</keyword>
<dbReference type="InterPro" id="IPR002104">
    <property type="entry name" value="Integrase_catalytic"/>
</dbReference>
<keyword evidence="1" id="KW-0238">DNA-binding</keyword>
<dbReference type="InterPro" id="IPR011010">
    <property type="entry name" value="DNA_brk_join_enz"/>
</dbReference>
<evidence type="ECO:0000256" key="2">
    <source>
        <dbReference type="ARBA" id="ARBA00023172"/>
    </source>
</evidence>
<dbReference type="PANTHER" id="PTHR34605:SF3">
    <property type="entry name" value="P CELL-TYPE AGGLUTINATION PROTEIN MAP4-LIKE-RELATED"/>
    <property type="match status" value="1"/>
</dbReference>
<dbReference type="InterPro" id="IPR052925">
    <property type="entry name" value="Phage_Integrase-like_Recomb"/>
</dbReference>
<dbReference type="PANTHER" id="PTHR34605">
    <property type="entry name" value="PHAGE_INTEGRASE DOMAIN-CONTAINING PROTEIN"/>
    <property type="match status" value="1"/>
</dbReference>
<evidence type="ECO:0000259" key="3">
    <source>
        <dbReference type="PROSITE" id="PS51898"/>
    </source>
</evidence>
<dbReference type="Gene3D" id="1.10.443.10">
    <property type="entry name" value="Intergrase catalytic core"/>
    <property type="match status" value="1"/>
</dbReference>
<sequence>MTSNYKSRRREKSATEAVKRVRATSPFFAADDLPPSVQSDLQALPAAHGGALEMVDLPVIVPGVRFELSTEQLAQAQAIFRDLFKHEIKPYADNSRKSIRADWRHWIAFCANHDRLCMPVQFDDLVEFLSALIDAGYKRASLEHLLFTLKLASRLWGCPCPTETAQFRWYWQQQCREKLTSRKHQASALNIETVDHVMEAITTPSGLDSLLELRDKVYVAVAYDLLGRASEMVRLQWNDVRFDADADGGATCTISRSKTDQQGAGVALYLTPRSAALLLTWQTQRSKATNYLWPAVHDEYLQNSYIFHRLPRYRLFEPSPAANAKRLRWDTHLSVREADRIIKRAAGVQYSAHSARVGAAQDMTRAGMDLPAIMQQGRWNTPTMPARYAENELATRAGKSRQKALAKLRDN</sequence>
<dbReference type="EMBL" id="JAJIUN010000001">
    <property type="protein sequence ID" value="MCC8620575.1"/>
    <property type="molecule type" value="Genomic_DNA"/>
</dbReference>
<comment type="caution">
    <text evidence="4">The sequence shown here is derived from an EMBL/GenBank/DDBJ whole genome shotgun (WGS) entry which is preliminary data.</text>
</comment>
<gene>
    <name evidence="4" type="ORF">LN473_00905</name>
</gene>
<dbReference type="SUPFAM" id="SSF56349">
    <property type="entry name" value="DNA breaking-rejoining enzymes"/>
    <property type="match status" value="1"/>
</dbReference>
<name>A0ABS8L4D3_9XANT</name>
<proteinExistence type="predicted"/>
<dbReference type="Gene3D" id="1.10.150.130">
    <property type="match status" value="1"/>
</dbReference>
<dbReference type="InterPro" id="IPR013762">
    <property type="entry name" value="Integrase-like_cat_sf"/>
</dbReference>
<accession>A0ABS8L4D3</accession>
<protein>
    <submittedName>
        <fullName evidence="4">Tyrosine-type recombinase/integrase</fullName>
    </submittedName>
</protein>
<feature type="domain" description="Tyr recombinase" evidence="3">
    <location>
        <begin position="184"/>
        <end position="407"/>
    </location>
</feature>
<organism evidence="4 5">
    <name type="scientific">Xanthomonas vesicatoria</name>
    <dbReference type="NCBI Taxonomy" id="56460"/>
    <lineage>
        <taxon>Bacteria</taxon>
        <taxon>Pseudomonadati</taxon>
        <taxon>Pseudomonadota</taxon>
        <taxon>Gammaproteobacteria</taxon>
        <taxon>Lysobacterales</taxon>
        <taxon>Lysobacteraceae</taxon>
        <taxon>Xanthomonas</taxon>
    </lineage>
</organism>
<dbReference type="PROSITE" id="PS51898">
    <property type="entry name" value="TYR_RECOMBINASE"/>
    <property type="match status" value="1"/>
</dbReference>
<dbReference type="RefSeq" id="WP_081375692.1">
    <property type="nucleotide sequence ID" value="NZ_CP018468.1"/>
</dbReference>
<keyword evidence="2" id="KW-0233">DNA recombination</keyword>
<evidence type="ECO:0000256" key="1">
    <source>
        <dbReference type="ARBA" id="ARBA00023125"/>
    </source>
</evidence>
<evidence type="ECO:0000313" key="4">
    <source>
        <dbReference type="EMBL" id="MCC8620575.1"/>
    </source>
</evidence>
<dbReference type="Pfam" id="PF00589">
    <property type="entry name" value="Phage_integrase"/>
    <property type="match status" value="1"/>
</dbReference>
<dbReference type="SUPFAM" id="SSF47823">
    <property type="entry name" value="lambda integrase-like, N-terminal domain"/>
    <property type="match status" value="1"/>
</dbReference>